<dbReference type="AlphaFoldDB" id="A0A375A5R9"/>
<dbReference type="InterPro" id="IPR003838">
    <property type="entry name" value="ABC3_permease_C"/>
</dbReference>
<feature type="transmembrane region" description="Helical" evidence="7">
    <location>
        <begin position="277"/>
        <end position="305"/>
    </location>
</feature>
<keyword evidence="4 7" id="KW-1133">Transmembrane helix</keyword>
<evidence type="ECO:0000259" key="9">
    <source>
        <dbReference type="Pfam" id="PF12704"/>
    </source>
</evidence>
<evidence type="ECO:0000256" key="5">
    <source>
        <dbReference type="ARBA" id="ARBA00023136"/>
    </source>
</evidence>
<evidence type="ECO:0000259" key="8">
    <source>
        <dbReference type="Pfam" id="PF02687"/>
    </source>
</evidence>
<dbReference type="PANTHER" id="PTHR30572:SF4">
    <property type="entry name" value="ABC TRANSPORTER PERMEASE YTRF"/>
    <property type="match status" value="1"/>
</dbReference>
<dbReference type="Pfam" id="PF12704">
    <property type="entry name" value="MacB_PCD"/>
    <property type="match status" value="1"/>
</dbReference>
<feature type="transmembrane region" description="Helical" evidence="7">
    <location>
        <begin position="326"/>
        <end position="356"/>
    </location>
</feature>
<evidence type="ECO:0000256" key="2">
    <source>
        <dbReference type="ARBA" id="ARBA00022475"/>
    </source>
</evidence>
<keyword evidence="11" id="KW-1185">Reference proteome</keyword>
<dbReference type="GO" id="GO:0022857">
    <property type="term" value="F:transmembrane transporter activity"/>
    <property type="evidence" value="ECO:0007669"/>
    <property type="project" value="TreeGrafter"/>
</dbReference>
<keyword evidence="3 7" id="KW-0812">Transmembrane</keyword>
<dbReference type="EMBL" id="LT615367">
    <property type="protein sequence ID" value="SLM61321.1"/>
    <property type="molecule type" value="Genomic_DNA"/>
</dbReference>
<evidence type="ECO:0000256" key="4">
    <source>
        <dbReference type="ARBA" id="ARBA00022989"/>
    </source>
</evidence>
<feature type="domain" description="ABC3 transporter permease C-terminal" evidence="8">
    <location>
        <begin position="286"/>
        <end position="398"/>
    </location>
</feature>
<feature type="domain" description="MacB-like periplasmic core" evidence="9">
    <location>
        <begin position="31"/>
        <end position="243"/>
    </location>
</feature>
<dbReference type="KEGG" id="daq:DAQ1742_00196"/>
<keyword evidence="5 7" id="KW-0472">Membrane</keyword>
<dbReference type="InterPro" id="IPR025857">
    <property type="entry name" value="MacB_PCD"/>
</dbReference>
<evidence type="ECO:0000313" key="11">
    <source>
        <dbReference type="Proteomes" id="UP000294820"/>
    </source>
</evidence>
<feature type="transmembrane region" description="Helical" evidence="7">
    <location>
        <begin position="30"/>
        <end position="50"/>
    </location>
</feature>
<organism evidence="10 11">
    <name type="scientific">Dickeya aquatica</name>
    <dbReference type="NCBI Taxonomy" id="1401087"/>
    <lineage>
        <taxon>Bacteria</taxon>
        <taxon>Pseudomonadati</taxon>
        <taxon>Pseudomonadota</taxon>
        <taxon>Gammaproteobacteria</taxon>
        <taxon>Enterobacterales</taxon>
        <taxon>Pectobacteriaceae</taxon>
        <taxon>Dickeya</taxon>
    </lineage>
</organism>
<evidence type="ECO:0000313" key="10">
    <source>
        <dbReference type="EMBL" id="SLM61321.1"/>
    </source>
</evidence>
<reference evidence="10 11" key="1">
    <citation type="submission" date="2016-09" db="EMBL/GenBank/DDBJ databases">
        <authorList>
            <person name="Reverchon S."/>
            <person name="Nasser W."/>
            <person name="Leonard S."/>
            <person name="Brochier C."/>
            <person name="Duprey A."/>
        </authorList>
    </citation>
    <scope>NUCLEOTIDE SEQUENCE [LARGE SCALE GENOMIC DNA]</scope>
    <source>
        <strain evidence="10 11">174/2</strain>
    </source>
</reference>
<keyword evidence="2" id="KW-1003">Cell membrane</keyword>
<evidence type="ECO:0000256" key="3">
    <source>
        <dbReference type="ARBA" id="ARBA00022692"/>
    </source>
</evidence>
<dbReference type="InterPro" id="IPR050250">
    <property type="entry name" value="Macrolide_Exporter_MacB"/>
</dbReference>
<dbReference type="Pfam" id="PF02687">
    <property type="entry name" value="FtsX"/>
    <property type="match status" value="1"/>
</dbReference>
<dbReference type="GO" id="GO:0005886">
    <property type="term" value="C:plasma membrane"/>
    <property type="evidence" value="ECO:0007669"/>
    <property type="project" value="UniProtKB-SubCell"/>
</dbReference>
<proteinExistence type="inferred from homology"/>
<sequence length="405" mass="42298">MRERLSSYGPSLRQQVSEPLESLRLLGRRAVLALLGIAVGCAAVVALMNIGHNAEAQAMAVFRNMGSDVLVATVHPPAGSQMSPYPASVPDMRGLADTLPDIRSLSALTITSLESRIGGRSINTLLAGVNPALASVLDLQLAQGRFLSEFDTNSTHAVIGAHLVEELAAKGVAVAPGTRVQLGGYLFQIVGVLHPRGPNPLLTMSVDDSILVPLEGMSRLLPAPAINTVLVRARNSEVLESLALALPSHLQSLLPGQQIEVQVPRQLLAGIAQQSHLFSWLLAGLGGISLIVGGVGVMNVMLMNVSERRREIGVRMALGARPRDIASLFLSEAIALTTLGALAGALVGVAAAWLFVTLSGGAEFSFSPLSLVLGMGSSVLAGLFFGLSPARAAARLQPVRALRDD</sequence>
<feature type="transmembrane region" description="Helical" evidence="7">
    <location>
        <begin position="368"/>
        <end position="387"/>
    </location>
</feature>
<protein>
    <submittedName>
        <fullName evidence="10">ABC transporter permease protein</fullName>
    </submittedName>
</protein>
<evidence type="ECO:0000256" key="7">
    <source>
        <dbReference type="SAM" id="Phobius"/>
    </source>
</evidence>
<evidence type="ECO:0000256" key="6">
    <source>
        <dbReference type="ARBA" id="ARBA00038076"/>
    </source>
</evidence>
<name>A0A375A5R9_9GAMM</name>
<comment type="subcellular location">
    <subcellularLocation>
        <location evidence="1">Cell membrane</location>
        <topology evidence="1">Multi-pass membrane protein</topology>
    </subcellularLocation>
</comment>
<dbReference type="RefSeq" id="WP_067486517.1">
    <property type="nucleotide sequence ID" value="NZ_LT615367.1"/>
</dbReference>
<evidence type="ECO:0000256" key="1">
    <source>
        <dbReference type="ARBA" id="ARBA00004651"/>
    </source>
</evidence>
<comment type="similarity">
    <text evidence="6">Belongs to the ABC-4 integral membrane protein family.</text>
</comment>
<dbReference type="PANTHER" id="PTHR30572">
    <property type="entry name" value="MEMBRANE COMPONENT OF TRANSPORTER-RELATED"/>
    <property type="match status" value="1"/>
</dbReference>
<accession>A0A375A5R9</accession>
<gene>
    <name evidence="10" type="ORF">DAQ1742_00196</name>
</gene>
<dbReference type="Proteomes" id="UP000294820">
    <property type="component" value="Chromosome 1"/>
</dbReference>